<accession>A0A5B9PRG0</accession>
<protein>
    <submittedName>
        <fullName evidence="1">Uncharacterized protein</fullName>
    </submittedName>
</protein>
<organism evidence="1 2">
    <name type="scientific">Mariniblastus fucicola</name>
    <dbReference type="NCBI Taxonomy" id="980251"/>
    <lineage>
        <taxon>Bacteria</taxon>
        <taxon>Pseudomonadati</taxon>
        <taxon>Planctomycetota</taxon>
        <taxon>Planctomycetia</taxon>
        <taxon>Pirellulales</taxon>
        <taxon>Pirellulaceae</taxon>
        <taxon>Mariniblastus</taxon>
    </lineage>
</organism>
<dbReference type="EMBL" id="CP042912">
    <property type="protein sequence ID" value="QEG24853.1"/>
    <property type="molecule type" value="Genomic_DNA"/>
</dbReference>
<keyword evidence="2" id="KW-1185">Reference proteome</keyword>
<dbReference type="RefSeq" id="WP_075083593.1">
    <property type="nucleotide sequence ID" value="NZ_CP042912.1"/>
</dbReference>
<reference evidence="1 2" key="1">
    <citation type="submission" date="2019-08" db="EMBL/GenBank/DDBJ databases">
        <title>Deep-cultivation of Planctomycetes and their phenomic and genomic characterization uncovers novel biology.</title>
        <authorList>
            <person name="Wiegand S."/>
            <person name="Jogler M."/>
            <person name="Boedeker C."/>
            <person name="Pinto D."/>
            <person name="Vollmers J."/>
            <person name="Rivas-Marin E."/>
            <person name="Kohn T."/>
            <person name="Peeters S.H."/>
            <person name="Heuer A."/>
            <person name="Rast P."/>
            <person name="Oberbeckmann S."/>
            <person name="Bunk B."/>
            <person name="Jeske O."/>
            <person name="Meyerdierks A."/>
            <person name="Storesund J.E."/>
            <person name="Kallscheuer N."/>
            <person name="Luecker S."/>
            <person name="Lage O.M."/>
            <person name="Pohl T."/>
            <person name="Merkel B.J."/>
            <person name="Hornburger P."/>
            <person name="Mueller R.-W."/>
            <person name="Bruemmer F."/>
            <person name="Labrenz M."/>
            <person name="Spormann A.M."/>
            <person name="Op den Camp H."/>
            <person name="Overmann J."/>
            <person name="Amann R."/>
            <person name="Jetten M.S.M."/>
            <person name="Mascher T."/>
            <person name="Medema M.H."/>
            <person name="Devos D.P."/>
            <person name="Kaster A.-K."/>
            <person name="Ovreas L."/>
            <person name="Rohde M."/>
            <person name="Galperin M.Y."/>
            <person name="Jogler C."/>
        </authorList>
    </citation>
    <scope>NUCLEOTIDE SEQUENCE [LARGE SCALE GENOMIC DNA]</scope>
    <source>
        <strain evidence="1 2">FC18</strain>
    </source>
</reference>
<evidence type="ECO:0000313" key="1">
    <source>
        <dbReference type="EMBL" id="QEG24853.1"/>
    </source>
</evidence>
<dbReference type="KEGG" id="mff:MFFC18_47760"/>
<evidence type="ECO:0000313" key="2">
    <source>
        <dbReference type="Proteomes" id="UP000322214"/>
    </source>
</evidence>
<gene>
    <name evidence="1" type="ORF">MFFC18_47760</name>
</gene>
<name>A0A5B9PRG0_9BACT</name>
<sequence length="65" mass="7460">MVVAELNSIAFIEWLIQCFKSDVKVMAVDPKREDQEKGLRISTLNIESQLEHAGDHIFLVANRDF</sequence>
<proteinExistence type="predicted"/>
<dbReference type="AlphaFoldDB" id="A0A5B9PRG0"/>
<dbReference type="Proteomes" id="UP000322214">
    <property type="component" value="Chromosome"/>
</dbReference>